<dbReference type="GeneID" id="28722814"/>
<evidence type="ECO:0000313" key="2">
    <source>
        <dbReference type="EMBL" id="AMD19609.1"/>
    </source>
</evidence>
<dbReference type="RefSeq" id="XP_017986605.1">
    <property type="nucleotide sequence ID" value="XM_018131507.1"/>
</dbReference>
<evidence type="ECO:0000256" key="1">
    <source>
        <dbReference type="SAM" id="MobiDB-lite"/>
    </source>
</evidence>
<feature type="region of interest" description="Disordered" evidence="1">
    <location>
        <begin position="189"/>
        <end position="223"/>
    </location>
</feature>
<accession>A0A120K1P7</accession>
<name>A0A120K1P7_9SACH</name>
<dbReference type="EMBL" id="CP014243">
    <property type="protein sequence ID" value="AMD19609.1"/>
    <property type="molecule type" value="Genomic_DNA"/>
</dbReference>
<feature type="compositionally biased region" description="Polar residues" evidence="1">
    <location>
        <begin position="198"/>
        <end position="223"/>
    </location>
</feature>
<gene>
    <name evidence="2" type="ORF">AW171_hschr31449</name>
</gene>
<sequence>MLKECEKTINNINTIYSKEERYLLSITELMLPCSLYDELGGGVELPLRSASTTYTSDITSMTKASQYNLWTKQMELRYGEVLENLTTREAIHKDVYLTEDEMMQFNEDIRQDCRGKKVRRGIPPFIFLKGQSEVGSLIDANFLLTDDHEQFHYMQRYKNFPNSNSLEYVKEMIQPYIELMDDMAKEIAERRQRKEQHNSQGKTPASYISTGTKTGSHCGSNSQTKVSSSISSIFNRGPVKKWLTLWSRMKQRIRLLNDCSLVLDTTVRIIKKKI</sequence>
<keyword evidence="3" id="KW-1185">Reference proteome</keyword>
<protein>
    <submittedName>
        <fullName evidence="2">HCL542Wp</fullName>
    </submittedName>
</protein>
<organism evidence="2 3">
    <name type="scientific">Eremothecium sinecaudum</name>
    <dbReference type="NCBI Taxonomy" id="45286"/>
    <lineage>
        <taxon>Eukaryota</taxon>
        <taxon>Fungi</taxon>
        <taxon>Dikarya</taxon>
        <taxon>Ascomycota</taxon>
        <taxon>Saccharomycotina</taxon>
        <taxon>Saccharomycetes</taxon>
        <taxon>Saccharomycetales</taxon>
        <taxon>Saccharomycetaceae</taxon>
        <taxon>Eremothecium</taxon>
    </lineage>
</organism>
<dbReference type="OrthoDB" id="4052825at2759"/>
<evidence type="ECO:0000313" key="3">
    <source>
        <dbReference type="Proteomes" id="UP000243052"/>
    </source>
</evidence>
<dbReference type="Proteomes" id="UP000243052">
    <property type="component" value="Chromosome iii"/>
</dbReference>
<proteinExistence type="predicted"/>
<dbReference type="AlphaFoldDB" id="A0A120K1P7"/>
<reference evidence="2 3" key="1">
    <citation type="submission" date="2016-01" db="EMBL/GenBank/DDBJ databases">
        <title>Genome sequence of the yeast Holleya sinecauda.</title>
        <authorList>
            <person name="Dietrich F.S."/>
        </authorList>
    </citation>
    <scope>NUCLEOTIDE SEQUENCE [LARGE SCALE GENOMIC DNA]</scope>
    <source>
        <strain evidence="2 3">ATCC 58844</strain>
    </source>
</reference>